<evidence type="ECO:0000256" key="5">
    <source>
        <dbReference type="ARBA" id="ARBA00022692"/>
    </source>
</evidence>
<dbReference type="RefSeq" id="WP_358141603.1">
    <property type="nucleotide sequence ID" value="NZ_JBFALK010000033.1"/>
</dbReference>
<dbReference type="Proteomes" id="UP001551675">
    <property type="component" value="Unassembled WGS sequence"/>
</dbReference>
<evidence type="ECO:0000259" key="9">
    <source>
        <dbReference type="PROSITE" id="PS50928"/>
    </source>
</evidence>
<dbReference type="PANTHER" id="PTHR43848">
    <property type="entry name" value="PUTRESCINE TRANSPORT SYSTEM PERMEASE PROTEIN POTI"/>
    <property type="match status" value="1"/>
</dbReference>
<evidence type="ECO:0000256" key="4">
    <source>
        <dbReference type="ARBA" id="ARBA00022475"/>
    </source>
</evidence>
<evidence type="ECO:0000313" key="11">
    <source>
        <dbReference type="Proteomes" id="UP001551675"/>
    </source>
</evidence>
<comment type="subcellular location">
    <subcellularLocation>
        <location evidence="1 8">Cell membrane</location>
        <topology evidence="1 8">Multi-pass membrane protein</topology>
    </subcellularLocation>
</comment>
<evidence type="ECO:0000256" key="3">
    <source>
        <dbReference type="ARBA" id="ARBA00022448"/>
    </source>
</evidence>
<evidence type="ECO:0000256" key="1">
    <source>
        <dbReference type="ARBA" id="ARBA00004651"/>
    </source>
</evidence>
<dbReference type="SUPFAM" id="SSF161098">
    <property type="entry name" value="MetI-like"/>
    <property type="match status" value="1"/>
</dbReference>
<evidence type="ECO:0000313" key="10">
    <source>
        <dbReference type="EMBL" id="MEV0974686.1"/>
    </source>
</evidence>
<feature type="transmembrane region" description="Helical" evidence="8">
    <location>
        <begin position="250"/>
        <end position="272"/>
    </location>
</feature>
<dbReference type="InterPro" id="IPR000515">
    <property type="entry name" value="MetI-like"/>
</dbReference>
<sequence length="289" mass="30379">MTRGRRPGMSGRPMADRALNVWGLLVIAFLFTPIAVIVVYSFNSGRLLASWEGFGFDAYAAALSNADIVSAVSVSVRAAAGAALIAVVLGTLCGYALARHPGGRIGRLVTALLALVLVTPEIVSGVALLPWFVSLGVDQELSLFNSGWVRLVVAHSLFATAVVTFLVRARMQGMDSSLEEAAADLYTPPLRRFRLITLPILMPSVLAGALMAFTLSLDNTIISAFVQVSGSTPWPVYVFSAVRAGLRPELAAMSAVMLLLTLAALAVVALVLRRAGGSKDAVNALSGVR</sequence>
<feature type="transmembrane region" description="Helical" evidence="8">
    <location>
        <begin position="195"/>
        <end position="215"/>
    </location>
</feature>
<evidence type="ECO:0000256" key="7">
    <source>
        <dbReference type="ARBA" id="ARBA00023136"/>
    </source>
</evidence>
<name>A0ABV3GTG9_MICGL</name>
<proteinExistence type="inferred from homology"/>
<keyword evidence="5 8" id="KW-0812">Transmembrane</keyword>
<comment type="similarity">
    <text evidence="2">Belongs to the binding-protein-dependent transport system permease family. CysTW subfamily.</text>
</comment>
<dbReference type="PANTHER" id="PTHR43848:SF2">
    <property type="entry name" value="PUTRESCINE TRANSPORT SYSTEM PERMEASE PROTEIN POTI"/>
    <property type="match status" value="1"/>
</dbReference>
<feature type="transmembrane region" description="Helical" evidence="8">
    <location>
        <begin position="110"/>
        <end position="133"/>
    </location>
</feature>
<dbReference type="EMBL" id="JBFALK010000033">
    <property type="protein sequence ID" value="MEV0974686.1"/>
    <property type="molecule type" value="Genomic_DNA"/>
</dbReference>
<evidence type="ECO:0000256" key="6">
    <source>
        <dbReference type="ARBA" id="ARBA00022989"/>
    </source>
</evidence>
<keyword evidence="6 8" id="KW-1133">Transmembrane helix</keyword>
<gene>
    <name evidence="10" type="ORF">AB0I59_39360</name>
</gene>
<dbReference type="InterPro" id="IPR035906">
    <property type="entry name" value="MetI-like_sf"/>
</dbReference>
<keyword evidence="4" id="KW-1003">Cell membrane</keyword>
<dbReference type="Gene3D" id="1.10.3720.10">
    <property type="entry name" value="MetI-like"/>
    <property type="match status" value="1"/>
</dbReference>
<comment type="caution">
    <text evidence="10">The sequence shown here is derived from an EMBL/GenBank/DDBJ whole genome shotgun (WGS) entry which is preliminary data.</text>
</comment>
<dbReference type="Pfam" id="PF00528">
    <property type="entry name" value="BPD_transp_1"/>
    <property type="match status" value="1"/>
</dbReference>
<keyword evidence="11" id="KW-1185">Reference proteome</keyword>
<feature type="transmembrane region" description="Helical" evidence="8">
    <location>
        <begin position="148"/>
        <end position="167"/>
    </location>
</feature>
<keyword evidence="3 8" id="KW-0813">Transport</keyword>
<reference evidence="10 11" key="1">
    <citation type="submission" date="2024-06" db="EMBL/GenBank/DDBJ databases">
        <title>The Natural Products Discovery Center: Release of the First 8490 Sequenced Strains for Exploring Actinobacteria Biosynthetic Diversity.</title>
        <authorList>
            <person name="Kalkreuter E."/>
            <person name="Kautsar S.A."/>
            <person name="Yang D."/>
            <person name="Bader C.D."/>
            <person name="Teijaro C.N."/>
            <person name="Fluegel L."/>
            <person name="Davis C.M."/>
            <person name="Simpson J.R."/>
            <person name="Lauterbach L."/>
            <person name="Steele A.D."/>
            <person name="Gui C."/>
            <person name="Meng S."/>
            <person name="Li G."/>
            <person name="Viehrig K."/>
            <person name="Ye F."/>
            <person name="Su P."/>
            <person name="Kiefer A.F."/>
            <person name="Nichols A."/>
            <person name="Cepeda A.J."/>
            <person name="Yan W."/>
            <person name="Fan B."/>
            <person name="Jiang Y."/>
            <person name="Adhikari A."/>
            <person name="Zheng C.-J."/>
            <person name="Schuster L."/>
            <person name="Cowan T.M."/>
            <person name="Smanski M.J."/>
            <person name="Chevrette M.G."/>
            <person name="De Carvalho L.P.S."/>
            <person name="Shen B."/>
        </authorList>
    </citation>
    <scope>NUCLEOTIDE SEQUENCE [LARGE SCALE GENOMIC DNA]</scope>
    <source>
        <strain evidence="10 11">NPDC050100</strain>
    </source>
</reference>
<dbReference type="InterPro" id="IPR051789">
    <property type="entry name" value="Bact_Polyamine_Transport"/>
</dbReference>
<feature type="domain" description="ABC transmembrane type-1" evidence="9">
    <location>
        <begin position="72"/>
        <end position="271"/>
    </location>
</feature>
<evidence type="ECO:0000256" key="8">
    <source>
        <dbReference type="RuleBase" id="RU363032"/>
    </source>
</evidence>
<keyword evidence="7 8" id="KW-0472">Membrane</keyword>
<dbReference type="CDD" id="cd06261">
    <property type="entry name" value="TM_PBP2"/>
    <property type="match status" value="1"/>
</dbReference>
<evidence type="ECO:0000256" key="2">
    <source>
        <dbReference type="ARBA" id="ARBA00007069"/>
    </source>
</evidence>
<accession>A0ABV3GTG9</accession>
<protein>
    <submittedName>
        <fullName evidence="10">ABC transporter permease</fullName>
    </submittedName>
</protein>
<organism evidence="10 11">
    <name type="scientific">Microtetraspora glauca</name>
    <dbReference type="NCBI Taxonomy" id="1996"/>
    <lineage>
        <taxon>Bacteria</taxon>
        <taxon>Bacillati</taxon>
        <taxon>Actinomycetota</taxon>
        <taxon>Actinomycetes</taxon>
        <taxon>Streptosporangiales</taxon>
        <taxon>Streptosporangiaceae</taxon>
        <taxon>Microtetraspora</taxon>
    </lineage>
</organism>
<feature type="transmembrane region" description="Helical" evidence="8">
    <location>
        <begin position="21"/>
        <end position="42"/>
    </location>
</feature>
<feature type="transmembrane region" description="Helical" evidence="8">
    <location>
        <begin position="78"/>
        <end position="98"/>
    </location>
</feature>
<dbReference type="PROSITE" id="PS50928">
    <property type="entry name" value="ABC_TM1"/>
    <property type="match status" value="1"/>
</dbReference>